<proteinExistence type="predicted"/>
<reference evidence="2" key="1">
    <citation type="journal article" date="2021" name="PeerJ">
        <title>Extensive microbial diversity within the chicken gut microbiome revealed by metagenomics and culture.</title>
        <authorList>
            <person name="Gilroy R."/>
            <person name="Ravi A."/>
            <person name="Getino M."/>
            <person name="Pursley I."/>
            <person name="Horton D.L."/>
            <person name="Alikhan N.F."/>
            <person name="Baker D."/>
            <person name="Gharbi K."/>
            <person name="Hall N."/>
            <person name="Watson M."/>
            <person name="Adriaenssens E.M."/>
            <person name="Foster-Nyarko E."/>
            <person name="Jarju S."/>
            <person name="Secka A."/>
            <person name="Antonio M."/>
            <person name="Oren A."/>
            <person name="Chaudhuri R.R."/>
            <person name="La Ragione R."/>
            <person name="Hildebrand F."/>
            <person name="Pallen M.J."/>
        </authorList>
    </citation>
    <scope>NUCLEOTIDE SEQUENCE</scope>
    <source>
        <strain evidence="2">ChiW19-6364</strain>
    </source>
</reference>
<comment type="caution">
    <text evidence="2">The sequence shown here is derived from an EMBL/GenBank/DDBJ whole genome shotgun (WGS) entry which is preliminary data.</text>
</comment>
<sequence>MKAKGSMTAAMCLMLLVIMSLLAACIRSARISCARVQASNAMDTALYSLFSQYDPDLLQDYHLFFLDGGYGENKLNLPQIITQTEAYASPVLTSGLTKCGLDACGIDSFQLASDQRGEAVMEQILRYMKDNLGNKSLQILTEQLNKNQAIMENQEAIQEGGINEAPVDETAPMEEISESNNPLEIIKNIRSHGFLGLVLPEGGTISENTLESQSLLSHRELEQGLNPLPLSEKDPGITDKILIQEYILESLSFYTHENHAGALDYQVEYVLGGKGNDKENLQYVVNRLLLIREASNIAFLYTDSQKRSELQACASALSLLLLIPEGMTLVQGVLAAGWAYVESISDVKILLSGGKVPLSKDASSWKTHLNHLSTENTSPGSKGLDYRDYLFLLLSFSSAEDLTFRCMDMIEQNIRIKDSRGSFSFDACLYSISVNFLISGPEQKKWQGQRFYTYKM</sequence>
<protein>
    <submittedName>
        <fullName evidence="2">Uncharacterized protein</fullName>
    </submittedName>
</protein>
<dbReference type="InterPro" id="IPR043756">
    <property type="entry name" value="DUF5702"/>
</dbReference>
<accession>A0A9D2U439</accession>
<keyword evidence="1" id="KW-0732">Signal</keyword>
<evidence type="ECO:0000256" key="1">
    <source>
        <dbReference type="SAM" id="SignalP"/>
    </source>
</evidence>
<evidence type="ECO:0000313" key="3">
    <source>
        <dbReference type="Proteomes" id="UP000823850"/>
    </source>
</evidence>
<dbReference type="Proteomes" id="UP000823850">
    <property type="component" value="Unassembled WGS sequence"/>
</dbReference>
<dbReference type="EMBL" id="DWUX01000010">
    <property type="protein sequence ID" value="HJD38554.1"/>
    <property type="molecule type" value="Genomic_DNA"/>
</dbReference>
<reference evidence="2" key="2">
    <citation type="submission" date="2021-04" db="EMBL/GenBank/DDBJ databases">
        <authorList>
            <person name="Gilroy R."/>
        </authorList>
    </citation>
    <scope>NUCLEOTIDE SEQUENCE</scope>
    <source>
        <strain evidence="2">ChiW19-6364</strain>
    </source>
</reference>
<feature type="signal peptide" evidence="1">
    <location>
        <begin position="1"/>
        <end position="23"/>
    </location>
</feature>
<dbReference type="Pfam" id="PF18960">
    <property type="entry name" value="DUF5702"/>
    <property type="match status" value="1"/>
</dbReference>
<evidence type="ECO:0000313" key="2">
    <source>
        <dbReference type="EMBL" id="HJD38554.1"/>
    </source>
</evidence>
<feature type="chain" id="PRO_5039522845" evidence="1">
    <location>
        <begin position="24"/>
        <end position="456"/>
    </location>
</feature>
<name>A0A9D2U439_9FIRM</name>
<dbReference type="AlphaFoldDB" id="A0A9D2U439"/>
<organism evidence="2 3">
    <name type="scientific">Candidatus Blautia stercoripullorum</name>
    <dbReference type="NCBI Taxonomy" id="2838502"/>
    <lineage>
        <taxon>Bacteria</taxon>
        <taxon>Bacillati</taxon>
        <taxon>Bacillota</taxon>
        <taxon>Clostridia</taxon>
        <taxon>Lachnospirales</taxon>
        <taxon>Lachnospiraceae</taxon>
        <taxon>Blautia</taxon>
    </lineage>
</organism>
<gene>
    <name evidence="2" type="ORF">H9913_00875</name>
</gene>
<dbReference type="PROSITE" id="PS51257">
    <property type="entry name" value="PROKAR_LIPOPROTEIN"/>
    <property type="match status" value="1"/>
</dbReference>